<evidence type="ECO:0000256" key="4">
    <source>
        <dbReference type="ARBA" id="ARBA00023136"/>
    </source>
</evidence>
<feature type="domain" description="NIDO" evidence="10">
    <location>
        <begin position="110"/>
        <end position="269"/>
    </location>
</feature>
<comment type="caution">
    <text evidence="12">The sequence shown here is derived from an EMBL/GenBank/DDBJ whole genome shotgun (WGS) entry which is preliminary data.</text>
</comment>
<dbReference type="InterPro" id="IPR051495">
    <property type="entry name" value="Epithelial_Barrier/Signaling"/>
</dbReference>
<dbReference type="PROSITE" id="PS50923">
    <property type="entry name" value="SUSHI"/>
    <property type="match status" value="1"/>
</dbReference>
<evidence type="ECO:0000313" key="13">
    <source>
        <dbReference type="Proteomes" id="UP001217089"/>
    </source>
</evidence>
<comment type="subcellular location">
    <subcellularLocation>
        <location evidence="1">Membrane</location>
    </subcellularLocation>
</comment>
<dbReference type="InterPro" id="IPR003886">
    <property type="entry name" value="NIDO_dom"/>
</dbReference>
<dbReference type="Pfam" id="PF00084">
    <property type="entry name" value="Sushi"/>
    <property type="match status" value="1"/>
</dbReference>
<evidence type="ECO:0008006" key="14">
    <source>
        <dbReference type="Google" id="ProtNLM"/>
    </source>
</evidence>
<name>A0ABQ9EBT9_TEGGR</name>
<keyword evidence="13" id="KW-1185">Reference proteome</keyword>
<dbReference type="PROSITE" id="PS50856">
    <property type="entry name" value="AMOP"/>
    <property type="match status" value="1"/>
</dbReference>
<evidence type="ECO:0000256" key="7">
    <source>
        <dbReference type="SAM" id="Phobius"/>
    </source>
</evidence>
<dbReference type="SMART" id="SM00216">
    <property type="entry name" value="VWD"/>
    <property type="match status" value="1"/>
</dbReference>
<comment type="caution">
    <text evidence="6">Lacks conserved residue(s) required for the propagation of feature annotation.</text>
</comment>
<accession>A0ABQ9EBT9</accession>
<feature type="domain" description="VWFD" evidence="11">
    <location>
        <begin position="628"/>
        <end position="826"/>
    </location>
</feature>
<sequence length="885" mass="98385">MCSNVRLYSGFSIHIIIIYCLIINQFSFGITISDLYPYGSQNGDRETARLDDGGSGRIDLNSTFKFFGRNYNKLFVNNNGIITFDSKLQEYKPQSFPPATESENRPIIAPFWADVDIQRIPNGSVYYRQTINATLLKRASEEIRNYFISQRLFTATWMFVVTWEDVGFYGASKPHGKTKKNTFQAILVTNGKRSFVIFNYLKIVWTTGSNSQGNTQTGLGGKQAQAGFNAGDGENYYSIEGAQTAAVVNFTITSNVGVPGKWVFRVDGKSVEDVKCHHAVQIKLHPQAASMLGGQEIRVSGPCFSMDFSVYARIYETNITFPCTVQNDVSVSCVTPTIFRTGEVTFQLNPYNLGWNYSSVFTLINIEDMVPKINVDINNHVTWDPVDIPSNDSKLELFQYMVNAGGQPSLTSVWNHNLIHGHSASNISIPSNVMSGSTALLRISWNSTEDTDSLPLSIWSRPFPVHVDRDYSKQWCKKWTDLENLKENLTDSFNFCPCTLNQALWDTGRFHTDSFCKIGKDKYSNCLYRRGASHCVQQNIRSSTTTGASCCYDKSGELIDIRSQNGGGSRSRYHYRTQGKQIVPYFSYFEDDTLPYFHCCQNSEDRNLCLLYSKYRPPTTCQLYNPPTPAQAAGDPHITTLDGRDYTFNGVGDFVLVQDLNSTVVIQVRTEQAKDTNGVTQNASVFTGVAMAALGFSDIVEVHRPEEDSDAGVSIIVNGKQFVMDSSSVTLNGITLNKEEVNSTLTIRMVMESTPLSVSVDVLPDLLNLVVMSGDDSMRGELRGLLGDFDGNKTNDFLPRNGTHMPSDASMEVIHYGFGMTLIRCPFLEAPENGNRSVSGYLPGDNATIMCDEGFVMIQGNSIRYCTVNGSWTGTASICAKPIGM</sequence>
<keyword evidence="5" id="KW-1015">Disulfide bond</keyword>
<dbReference type="EMBL" id="JARBDR010000919">
    <property type="protein sequence ID" value="KAJ8300970.1"/>
    <property type="molecule type" value="Genomic_DNA"/>
</dbReference>
<feature type="domain" description="Sushi" evidence="9">
    <location>
        <begin position="823"/>
        <end position="881"/>
    </location>
</feature>
<keyword evidence="3 7" id="KW-1133">Transmembrane helix</keyword>
<feature type="transmembrane region" description="Helical" evidence="7">
    <location>
        <begin position="7"/>
        <end position="28"/>
    </location>
</feature>
<evidence type="ECO:0000259" key="8">
    <source>
        <dbReference type="PROSITE" id="PS50856"/>
    </source>
</evidence>
<evidence type="ECO:0000256" key="5">
    <source>
        <dbReference type="ARBA" id="ARBA00023157"/>
    </source>
</evidence>
<dbReference type="SUPFAM" id="SSF57535">
    <property type="entry name" value="Complement control module/SCR domain"/>
    <property type="match status" value="1"/>
</dbReference>
<keyword evidence="2 7" id="KW-0812">Transmembrane</keyword>
<dbReference type="PANTHER" id="PTHR13802:SF52">
    <property type="entry name" value="MUCIN-4"/>
    <property type="match status" value="1"/>
</dbReference>
<gene>
    <name evidence="12" type="ORF">KUTeg_022489</name>
</gene>
<feature type="domain" description="AMOP" evidence="8">
    <location>
        <begin position="468"/>
        <end position="616"/>
    </location>
</feature>
<evidence type="ECO:0000256" key="1">
    <source>
        <dbReference type="ARBA" id="ARBA00004370"/>
    </source>
</evidence>
<evidence type="ECO:0000256" key="3">
    <source>
        <dbReference type="ARBA" id="ARBA00022989"/>
    </source>
</evidence>
<dbReference type="InterPro" id="IPR001846">
    <property type="entry name" value="VWF_type-D"/>
</dbReference>
<dbReference type="SMART" id="SM00032">
    <property type="entry name" value="CCP"/>
    <property type="match status" value="1"/>
</dbReference>
<dbReference type="PROSITE" id="PS51233">
    <property type="entry name" value="VWFD"/>
    <property type="match status" value="1"/>
</dbReference>
<dbReference type="Proteomes" id="UP001217089">
    <property type="component" value="Unassembled WGS sequence"/>
</dbReference>
<organism evidence="12 13">
    <name type="scientific">Tegillarca granosa</name>
    <name type="common">Malaysian cockle</name>
    <name type="synonym">Anadara granosa</name>
    <dbReference type="NCBI Taxonomy" id="220873"/>
    <lineage>
        <taxon>Eukaryota</taxon>
        <taxon>Metazoa</taxon>
        <taxon>Spiralia</taxon>
        <taxon>Lophotrochozoa</taxon>
        <taxon>Mollusca</taxon>
        <taxon>Bivalvia</taxon>
        <taxon>Autobranchia</taxon>
        <taxon>Pteriomorphia</taxon>
        <taxon>Arcoida</taxon>
        <taxon>Arcoidea</taxon>
        <taxon>Arcidae</taxon>
        <taxon>Tegillarca</taxon>
    </lineage>
</organism>
<dbReference type="PANTHER" id="PTHR13802">
    <property type="entry name" value="MUCIN 4-RELATED"/>
    <property type="match status" value="1"/>
</dbReference>
<evidence type="ECO:0000259" key="9">
    <source>
        <dbReference type="PROSITE" id="PS50923"/>
    </source>
</evidence>
<reference evidence="12 13" key="1">
    <citation type="submission" date="2022-12" db="EMBL/GenBank/DDBJ databases">
        <title>Chromosome-level genome of Tegillarca granosa.</title>
        <authorList>
            <person name="Kim J."/>
        </authorList>
    </citation>
    <scope>NUCLEOTIDE SEQUENCE [LARGE SCALE GENOMIC DNA]</scope>
    <source>
        <strain evidence="12">Teg-2019</strain>
        <tissue evidence="12">Adductor muscle</tissue>
    </source>
</reference>
<dbReference type="Gene3D" id="2.10.70.10">
    <property type="entry name" value="Complement Module, domain 1"/>
    <property type="match status" value="1"/>
</dbReference>
<evidence type="ECO:0000256" key="6">
    <source>
        <dbReference type="PROSITE-ProRule" id="PRU00302"/>
    </source>
</evidence>
<keyword evidence="6" id="KW-0768">Sushi</keyword>
<evidence type="ECO:0000313" key="12">
    <source>
        <dbReference type="EMBL" id="KAJ8300970.1"/>
    </source>
</evidence>
<dbReference type="CDD" id="cd00033">
    <property type="entry name" value="CCP"/>
    <property type="match status" value="1"/>
</dbReference>
<dbReference type="PROSITE" id="PS51220">
    <property type="entry name" value="NIDO"/>
    <property type="match status" value="1"/>
</dbReference>
<dbReference type="Pfam" id="PF06119">
    <property type="entry name" value="NIDO"/>
    <property type="match status" value="1"/>
</dbReference>
<dbReference type="InterPro" id="IPR005533">
    <property type="entry name" value="AMOP_dom"/>
</dbReference>
<dbReference type="Pfam" id="PF00094">
    <property type="entry name" value="VWD"/>
    <property type="match status" value="1"/>
</dbReference>
<evidence type="ECO:0000259" key="11">
    <source>
        <dbReference type="PROSITE" id="PS51233"/>
    </source>
</evidence>
<dbReference type="SMART" id="SM00723">
    <property type="entry name" value="AMOP"/>
    <property type="match status" value="1"/>
</dbReference>
<dbReference type="Pfam" id="PF03782">
    <property type="entry name" value="AMOP"/>
    <property type="match status" value="1"/>
</dbReference>
<dbReference type="InterPro" id="IPR000436">
    <property type="entry name" value="Sushi_SCR_CCP_dom"/>
</dbReference>
<dbReference type="InterPro" id="IPR035976">
    <property type="entry name" value="Sushi/SCR/CCP_sf"/>
</dbReference>
<protein>
    <recommendedName>
        <fullName evidence="14">Sushi, nidogen and EGF-like domain-containing protein 1</fullName>
    </recommendedName>
</protein>
<proteinExistence type="predicted"/>
<keyword evidence="4 7" id="KW-0472">Membrane</keyword>
<evidence type="ECO:0000259" key="10">
    <source>
        <dbReference type="PROSITE" id="PS51220"/>
    </source>
</evidence>
<dbReference type="SMART" id="SM00539">
    <property type="entry name" value="NIDO"/>
    <property type="match status" value="1"/>
</dbReference>
<evidence type="ECO:0000256" key="2">
    <source>
        <dbReference type="ARBA" id="ARBA00022692"/>
    </source>
</evidence>